<sequence length="368" mass="42030">MAIHKNNFQPKDARAISNTYQEDDEDMDDLFPTRKAMTGTQALVEFLKTTSPEEFQRPERSTNIFSRMRRAKRVPSLSARSVPPTSANGSKKSYVELVPKSAGNSRAPSFEAASIQSFVLRPSKSSTATTKDPILPNKKRESSLYSESLRHSLSIKSQLSTGRRLLSSHPDSHKIARVATDSFLKASEGSDTVETALLQRLERIRILDQPIPSDQVAAGLATEHIRALGITHVLEQSSQEMKRDNIHHGKRVRHMQVQTMDVEHSTDPITVPETKKESEEDETEVRRLEAALDETLDNFEVICGLAYKKLRELWEEKMRWENECMEFRNRLLALEQDKRYHDNDYFLEEEEEEGDKEDDLGLSEFPVN</sequence>
<reference evidence="2" key="1">
    <citation type="journal article" date="2016" name="Proc. Natl. Acad. Sci. U.S.A.">
        <title>Lipid metabolic changes in an early divergent fungus govern the establishment of a mutualistic symbiosis with endobacteria.</title>
        <authorList>
            <person name="Lastovetsky O.A."/>
            <person name="Gaspar M.L."/>
            <person name="Mondo S.J."/>
            <person name="LaButti K.M."/>
            <person name="Sandor L."/>
            <person name="Grigoriev I.V."/>
            <person name="Henry S.A."/>
            <person name="Pawlowska T.E."/>
        </authorList>
    </citation>
    <scope>NUCLEOTIDE SEQUENCE [LARGE SCALE GENOMIC DNA]</scope>
    <source>
        <strain evidence="2">ATCC 52814</strain>
    </source>
</reference>
<dbReference type="VEuPathDB" id="FungiDB:BCV72DRAFT_128701"/>
<dbReference type="Proteomes" id="UP000242414">
    <property type="component" value="Unassembled WGS sequence"/>
</dbReference>
<dbReference type="AlphaFoldDB" id="A0A1X0R276"/>
<gene>
    <name evidence="2" type="ORF">BCV72DRAFT_128701</name>
</gene>
<proteinExistence type="predicted"/>
<dbReference type="EMBL" id="KV921930">
    <property type="protein sequence ID" value="ORE06094.1"/>
    <property type="molecule type" value="Genomic_DNA"/>
</dbReference>
<accession>A0A1X0R276</accession>
<feature type="region of interest" description="Disordered" evidence="1">
    <location>
        <begin position="344"/>
        <end position="368"/>
    </location>
</feature>
<feature type="compositionally biased region" description="Acidic residues" evidence="1">
    <location>
        <begin position="345"/>
        <end position="361"/>
    </location>
</feature>
<organism evidence="2">
    <name type="scientific">Rhizopus microsporus var. microsporus</name>
    <dbReference type="NCBI Taxonomy" id="86635"/>
    <lineage>
        <taxon>Eukaryota</taxon>
        <taxon>Fungi</taxon>
        <taxon>Fungi incertae sedis</taxon>
        <taxon>Mucoromycota</taxon>
        <taxon>Mucoromycotina</taxon>
        <taxon>Mucoromycetes</taxon>
        <taxon>Mucorales</taxon>
        <taxon>Mucorineae</taxon>
        <taxon>Rhizopodaceae</taxon>
        <taxon>Rhizopus</taxon>
    </lineage>
</organism>
<evidence type="ECO:0000256" key="1">
    <source>
        <dbReference type="SAM" id="MobiDB-lite"/>
    </source>
</evidence>
<feature type="region of interest" description="Disordered" evidence="1">
    <location>
        <begin position="71"/>
        <end position="91"/>
    </location>
</feature>
<evidence type="ECO:0000313" key="2">
    <source>
        <dbReference type="EMBL" id="ORE06094.1"/>
    </source>
</evidence>
<feature type="region of interest" description="Disordered" evidence="1">
    <location>
        <begin position="123"/>
        <end position="143"/>
    </location>
</feature>
<dbReference type="OrthoDB" id="2289096at2759"/>
<feature type="region of interest" description="Disordered" evidence="1">
    <location>
        <begin position="1"/>
        <end position="26"/>
    </location>
</feature>
<protein>
    <submittedName>
        <fullName evidence="2">Uncharacterized protein</fullName>
    </submittedName>
</protein>
<feature type="region of interest" description="Disordered" evidence="1">
    <location>
        <begin position="262"/>
        <end position="281"/>
    </location>
</feature>
<name>A0A1X0R276_RHIZD</name>